<dbReference type="AlphaFoldDB" id="A0A5C6JUZ2"/>
<reference evidence="1" key="1">
    <citation type="journal article" date="2019" name="Microbiol. Resour. Announc.">
        <title>Draft Genomic Sequences of Streptomyces misionensis and Streptomyces albidoflavus, bacteria applied for phytopathogen biocontrol.</title>
        <authorList>
            <person name="Pylro V."/>
            <person name="Dias A."/>
            <person name="Andreote F."/>
            <person name="Varani A."/>
            <person name="Andreote C."/>
            <person name="Bernardo E."/>
            <person name="Martins T."/>
        </authorList>
    </citation>
    <scope>NUCLEOTIDE SEQUENCE [LARGE SCALE GENOMIC DNA]</scope>
    <source>
        <strain evidence="1">66</strain>
    </source>
</reference>
<proteinExistence type="predicted"/>
<dbReference type="Proteomes" id="UP000320481">
    <property type="component" value="Unassembled WGS sequence"/>
</dbReference>
<gene>
    <name evidence="1" type="ORF">FRZ03_12360</name>
</gene>
<accession>A0A5C6JUZ2</accession>
<protein>
    <submittedName>
        <fullName evidence="1">Uncharacterized protein</fullName>
    </submittedName>
</protein>
<dbReference type="EMBL" id="VOGW01000067">
    <property type="protein sequence ID" value="TWV50246.1"/>
    <property type="molecule type" value="Genomic_DNA"/>
</dbReference>
<evidence type="ECO:0000313" key="1">
    <source>
        <dbReference type="EMBL" id="TWV50246.1"/>
    </source>
</evidence>
<comment type="caution">
    <text evidence="1">The sequence shown here is derived from an EMBL/GenBank/DDBJ whole genome shotgun (WGS) entry which is preliminary data.</text>
</comment>
<sequence length="139" mass="15371">MTAGELTLALYASDIKVTRGRSVDNRLAEVDGHLMEGVAQLGARTLALLGDEAGREFDHPAYRVPFSELSEQYQALMPDERRRRFCHDLAVSRQWAAPRPLMVMFDAGGFAVGATPPECPRRVAFHRAYLPKSTLGRAA</sequence>
<name>A0A5C6JUZ2_9ACTN</name>
<keyword evidence="2" id="KW-1185">Reference proteome</keyword>
<evidence type="ECO:0000313" key="2">
    <source>
        <dbReference type="Proteomes" id="UP000320481"/>
    </source>
</evidence>
<organism evidence="1 2">
    <name type="scientific">Streptomyces misionensis</name>
    <dbReference type="NCBI Taxonomy" id="67331"/>
    <lineage>
        <taxon>Bacteria</taxon>
        <taxon>Bacillati</taxon>
        <taxon>Actinomycetota</taxon>
        <taxon>Actinomycetes</taxon>
        <taxon>Kitasatosporales</taxon>
        <taxon>Streptomycetaceae</taxon>
        <taxon>Streptomyces</taxon>
    </lineage>
</organism>